<evidence type="ECO:0000313" key="2">
    <source>
        <dbReference type="EMBL" id="CAF1481797.1"/>
    </source>
</evidence>
<dbReference type="AlphaFoldDB" id="A0A815RSH3"/>
<sequence length="48" mass="5698">MSEAKQRSNWRRCRKPNQYQQQIDADRVKANMQGEAVPYDFAHLFPGM</sequence>
<evidence type="ECO:0000256" key="1">
    <source>
        <dbReference type="SAM" id="MobiDB-lite"/>
    </source>
</evidence>
<feature type="non-terminal residue" evidence="2">
    <location>
        <position position="1"/>
    </location>
</feature>
<accession>A0A815RSH3</accession>
<dbReference type="EMBL" id="CAJNON010001723">
    <property type="protein sequence ID" value="CAF1481797.1"/>
    <property type="molecule type" value="Genomic_DNA"/>
</dbReference>
<reference evidence="2" key="1">
    <citation type="submission" date="2021-02" db="EMBL/GenBank/DDBJ databases">
        <authorList>
            <person name="Nowell W R."/>
        </authorList>
    </citation>
    <scope>NUCLEOTIDE SEQUENCE</scope>
</reference>
<dbReference type="Proteomes" id="UP000663891">
    <property type="component" value="Unassembled WGS sequence"/>
</dbReference>
<protein>
    <submittedName>
        <fullName evidence="2">Uncharacterized protein</fullName>
    </submittedName>
</protein>
<proteinExistence type="predicted"/>
<gene>
    <name evidence="2" type="ORF">VCS650_LOCUS41209</name>
</gene>
<organism evidence="2 3">
    <name type="scientific">Adineta steineri</name>
    <dbReference type="NCBI Taxonomy" id="433720"/>
    <lineage>
        <taxon>Eukaryota</taxon>
        <taxon>Metazoa</taxon>
        <taxon>Spiralia</taxon>
        <taxon>Gnathifera</taxon>
        <taxon>Rotifera</taxon>
        <taxon>Eurotatoria</taxon>
        <taxon>Bdelloidea</taxon>
        <taxon>Adinetida</taxon>
        <taxon>Adinetidae</taxon>
        <taxon>Adineta</taxon>
    </lineage>
</organism>
<comment type="caution">
    <text evidence="2">The sequence shown here is derived from an EMBL/GenBank/DDBJ whole genome shotgun (WGS) entry which is preliminary data.</text>
</comment>
<evidence type="ECO:0000313" key="3">
    <source>
        <dbReference type="Proteomes" id="UP000663891"/>
    </source>
</evidence>
<name>A0A815RSH3_9BILA</name>
<feature type="region of interest" description="Disordered" evidence="1">
    <location>
        <begin position="1"/>
        <end position="22"/>
    </location>
</feature>